<proteinExistence type="predicted"/>
<evidence type="ECO:0000256" key="1">
    <source>
        <dbReference type="SAM" id="Phobius"/>
    </source>
</evidence>
<gene>
    <name evidence="2" type="ORF">S12H4_57658</name>
</gene>
<accession>X1V2R8</accession>
<protein>
    <recommendedName>
        <fullName evidence="3">Nucleotidyl transferase AbiEii/AbiGii toxin family protein</fullName>
    </recommendedName>
</protein>
<dbReference type="InterPro" id="IPR014942">
    <property type="entry name" value="AbiEii"/>
</dbReference>
<feature type="transmembrane region" description="Helical" evidence="1">
    <location>
        <begin position="13"/>
        <end position="31"/>
    </location>
</feature>
<sequence>MERLKKLVLSNKLFRNIFYLAGGTGLALILAHRKSDDFDFFSKEKFSTEKLLEIIIKSFGEDKVILSEIKDDTLIVLLSNIQVAFFQYNYPLLKSLIKKDSLNIASIEDISSMKVIAIIQRGTKKDFIDLWTIMKEKKYSLKDIFIFCKTKYRKAFSESIALKALTYFKDAEEEKTIEGLKSNFPWENIKKYLIENC</sequence>
<keyword evidence="1" id="KW-1133">Transmembrane helix</keyword>
<dbReference type="AlphaFoldDB" id="X1V2R8"/>
<keyword evidence="1" id="KW-0472">Membrane</keyword>
<dbReference type="EMBL" id="BARW01037326">
    <property type="protein sequence ID" value="GAJ24053.1"/>
    <property type="molecule type" value="Genomic_DNA"/>
</dbReference>
<feature type="non-terminal residue" evidence="2">
    <location>
        <position position="197"/>
    </location>
</feature>
<evidence type="ECO:0000313" key="2">
    <source>
        <dbReference type="EMBL" id="GAJ24053.1"/>
    </source>
</evidence>
<organism evidence="2">
    <name type="scientific">marine sediment metagenome</name>
    <dbReference type="NCBI Taxonomy" id="412755"/>
    <lineage>
        <taxon>unclassified sequences</taxon>
        <taxon>metagenomes</taxon>
        <taxon>ecological metagenomes</taxon>
    </lineage>
</organism>
<reference evidence="2" key="1">
    <citation type="journal article" date="2014" name="Front. Microbiol.">
        <title>High frequency of phylogenetically diverse reductive dehalogenase-homologous genes in deep subseafloor sedimentary metagenomes.</title>
        <authorList>
            <person name="Kawai M."/>
            <person name="Futagami T."/>
            <person name="Toyoda A."/>
            <person name="Takaki Y."/>
            <person name="Nishi S."/>
            <person name="Hori S."/>
            <person name="Arai W."/>
            <person name="Tsubouchi T."/>
            <person name="Morono Y."/>
            <person name="Uchiyama I."/>
            <person name="Ito T."/>
            <person name="Fujiyama A."/>
            <person name="Inagaki F."/>
            <person name="Takami H."/>
        </authorList>
    </citation>
    <scope>NUCLEOTIDE SEQUENCE</scope>
    <source>
        <strain evidence="2">Expedition CK06-06</strain>
    </source>
</reference>
<name>X1V2R8_9ZZZZ</name>
<comment type="caution">
    <text evidence="2">The sequence shown here is derived from an EMBL/GenBank/DDBJ whole genome shotgun (WGS) entry which is preliminary data.</text>
</comment>
<dbReference type="Pfam" id="PF08843">
    <property type="entry name" value="AbiEii"/>
    <property type="match status" value="1"/>
</dbReference>
<keyword evidence="1" id="KW-0812">Transmembrane</keyword>
<evidence type="ECO:0008006" key="3">
    <source>
        <dbReference type="Google" id="ProtNLM"/>
    </source>
</evidence>